<organism evidence="1 2">
    <name type="scientific">Onchocerca volvulus</name>
    <dbReference type="NCBI Taxonomy" id="6282"/>
    <lineage>
        <taxon>Eukaryota</taxon>
        <taxon>Metazoa</taxon>
        <taxon>Ecdysozoa</taxon>
        <taxon>Nematoda</taxon>
        <taxon>Chromadorea</taxon>
        <taxon>Rhabditida</taxon>
        <taxon>Spirurina</taxon>
        <taxon>Spiruromorpha</taxon>
        <taxon>Filarioidea</taxon>
        <taxon>Onchocercidae</taxon>
        <taxon>Onchocerca</taxon>
    </lineage>
</organism>
<accession>A0A8R1TVV4</accession>
<dbReference type="EnsemblMetazoa" id="OVOC5399.1">
    <property type="protein sequence ID" value="OVOC5399.1"/>
    <property type="gene ID" value="WBGene00242208"/>
</dbReference>
<sequence length="145" mass="17014">MNDYNDDKLIESYHFPRHFVILSTTIDTNKFYMIPLYCVHGNDLKSISTREKKLNDKSNLTLQDAVKKRNDNKACIFELKPSHISLLYEKFYDAIYISNCKKSVKFRYLYQAKSINYLSQLSPPYCSISVNGEEGLTQLFLFQDN</sequence>
<protein>
    <submittedName>
        <fullName evidence="1">Uncharacterized protein</fullName>
    </submittedName>
</protein>
<proteinExistence type="predicted"/>
<evidence type="ECO:0000313" key="2">
    <source>
        <dbReference type="Proteomes" id="UP000024404"/>
    </source>
</evidence>
<name>A0A8R1TVV4_ONCVO</name>
<dbReference type="AlphaFoldDB" id="A0A8R1TVV4"/>
<evidence type="ECO:0000313" key="1">
    <source>
        <dbReference type="EnsemblMetazoa" id="OVOC5399.1"/>
    </source>
</evidence>
<reference evidence="2" key="1">
    <citation type="submission" date="2013-10" db="EMBL/GenBank/DDBJ databases">
        <title>Genome sequencing of Onchocerca volvulus.</title>
        <authorList>
            <person name="Cotton J."/>
            <person name="Tsai J."/>
            <person name="Stanley E."/>
            <person name="Tracey A."/>
            <person name="Holroyd N."/>
            <person name="Lustigman S."/>
            <person name="Berriman M."/>
        </authorList>
    </citation>
    <scope>NUCLEOTIDE SEQUENCE</scope>
</reference>
<dbReference type="EMBL" id="CMVM020000154">
    <property type="status" value="NOT_ANNOTATED_CDS"/>
    <property type="molecule type" value="Genomic_DNA"/>
</dbReference>
<keyword evidence="2" id="KW-1185">Reference proteome</keyword>
<reference evidence="1" key="2">
    <citation type="submission" date="2022-06" db="UniProtKB">
        <authorList>
            <consortium name="EnsemblMetazoa"/>
        </authorList>
    </citation>
    <scope>IDENTIFICATION</scope>
</reference>
<dbReference type="Proteomes" id="UP000024404">
    <property type="component" value="Unassembled WGS sequence"/>
</dbReference>